<proteinExistence type="inferred from homology"/>
<evidence type="ECO:0000313" key="12">
    <source>
        <dbReference type="EMBL" id="OWY27050.1"/>
    </source>
</evidence>
<gene>
    <name evidence="12" type="ORF">CEJ42_20700</name>
</gene>
<keyword evidence="7" id="KW-0653">Protein transport</keyword>
<dbReference type="InterPro" id="IPR037682">
    <property type="entry name" value="TonB_C"/>
</dbReference>
<name>A0A246WL43_9BURK</name>
<dbReference type="NCBIfam" id="TIGR01352">
    <property type="entry name" value="tonB_Cterm"/>
    <property type="match status" value="1"/>
</dbReference>
<comment type="subcellular location">
    <subcellularLocation>
        <location evidence="1">Cell inner membrane</location>
        <topology evidence="1">Single-pass membrane protein</topology>
        <orientation evidence="1">Periplasmic side</orientation>
    </subcellularLocation>
</comment>
<evidence type="ECO:0000256" key="9">
    <source>
        <dbReference type="ARBA" id="ARBA00023136"/>
    </source>
</evidence>
<evidence type="ECO:0000256" key="2">
    <source>
        <dbReference type="ARBA" id="ARBA00006555"/>
    </source>
</evidence>
<evidence type="ECO:0000256" key="8">
    <source>
        <dbReference type="ARBA" id="ARBA00022989"/>
    </source>
</evidence>
<evidence type="ECO:0000256" key="4">
    <source>
        <dbReference type="ARBA" id="ARBA00022475"/>
    </source>
</evidence>
<dbReference type="GO" id="GO:0015031">
    <property type="term" value="P:protein transport"/>
    <property type="evidence" value="ECO:0007669"/>
    <property type="project" value="UniProtKB-KW"/>
</dbReference>
<feature type="chain" id="PRO_5013281279" description="TonB C-terminal domain-containing protein" evidence="10">
    <location>
        <begin position="22"/>
        <end position="281"/>
    </location>
</feature>
<keyword evidence="10" id="KW-0732">Signal</keyword>
<dbReference type="GO" id="GO:0055085">
    <property type="term" value="P:transmembrane transport"/>
    <property type="evidence" value="ECO:0007669"/>
    <property type="project" value="InterPro"/>
</dbReference>
<organism evidence="12 13">
    <name type="scientific">Herbaspirillum robiniae</name>
    <dbReference type="NCBI Taxonomy" id="2014887"/>
    <lineage>
        <taxon>Bacteria</taxon>
        <taxon>Pseudomonadati</taxon>
        <taxon>Pseudomonadota</taxon>
        <taxon>Betaproteobacteria</taxon>
        <taxon>Burkholderiales</taxon>
        <taxon>Oxalobacteraceae</taxon>
        <taxon>Herbaspirillum</taxon>
    </lineage>
</organism>
<keyword evidence="8" id="KW-1133">Transmembrane helix</keyword>
<dbReference type="Gene3D" id="3.30.1150.10">
    <property type="match status" value="1"/>
</dbReference>
<dbReference type="InterPro" id="IPR006260">
    <property type="entry name" value="TonB/TolA_C"/>
</dbReference>
<evidence type="ECO:0000256" key="3">
    <source>
        <dbReference type="ARBA" id="ARBA00022448"/>
    </source>
</evidence>
<feature type="signal peptide" evidence="10">
    <location>
        <begin position="1"/>
        <end position="21"/>
    </location>
</feature>
<evidence type="ECO:0000256" key="6">
    <source>
        <dbReference type="ARBA" id="ARBA00022692"/>
    </source>
</evidence>
<keyword evidence="3" id="KW-0813">Transport</keyword>
<evidence type="ECO:0000313" key="13">
    <source>
        <dbReference type="Proteomes" id="UP000197596"/>
    </source>
</evidence>
<comment type="caution">
    <text evidence="12">The sequence shown here is derived from an EMBL/GenBank/DDBJ whole genome shotgun (WGS) entry which is preliminary data.</text>
</comment>
<dbReference type="InterPro" id="IPR051045">
    <property type="entry name" value="TonB-dependent_transducer"/>
</dbReference>
<dbReference type="GO" id="GO:0031992">
    <property type="term" value="F:energy transducer activity"/>
    <property type="evidence" value="ECO:0007669"/>
    <property type="project" value="TreeGrafter"/>
</dbReference>
<feature type="domain" description="TonB C-terminal" evidence="11">
    <location>
        <begin position="32"/>
        <end position="128"/>
    </location>
</feature>
<dbReference type="EMBL" id="NJGU01000013">
    <property type="protein sequence ID" value="OWY27050.1"/>
    <property type="molecule type" value="Genomic_DNA"/>
</dbReference>
<comment type="similarity">
    <text evidence="2">Belongs to the TonB family.</text>
</comment>
<dbReference type="Proteomes" id="UP000197596">
    <property type="component" value="Unassembled WGS sequence"/>
</dbReference>
<keyword evidence="9" id="KW-0472">Membrane</keyword>
<dbReference type="PANTHER" id="PTHR33446:SF2">
    <property type="entry name" value="PROTEIN TONB"/>
    <property type="match status" value="1"/>
</dbReference>
<accession>A0A246WL43</accession>
<dbReference type="Pfam" id="PF03544">
    <property type="entry name" value="TonB_C"/>
    <property type="match status" value="1"/>
</dbReference>
<evidence type="ECO:0000259" key="11">
    <source>
        <dbReference type="PROSITE" id="PS52015"/>
    </source>
</evidence>
<dbReference type="PANTHER" id="PTHR33446">
    <property type="entry name" value="PROTEIN TONB-RELATED"/>
    <property type="match status" value="1"/>
</dbReference>
<dbReference type="PROSITE" id="PS52015">
    <property type="entry name" value="TONB_CTD"/>
    <property type="match status" value="1"/>
</dbReference>
<dbReference type="RefSeq" id="WP_088752386.1">
    <property type="nucleotide sequence ID" value="NZ_NJGU01000013.1"/>
</dbReference>
<evidence type="ECO:0000256" key="10">
    <source>
        <dbReference type="SAM" id="SignalP"/>
    </source>
</evidence>
<keyword evidence="5" id="KW-0997">Cell inner membrane</keyword>
<evidence type="ECO:0000256" key="7">
    <source>
        <dbReference type="ARBA" id="ARBA00022927"/>
    </source>
</evidence>
<keyword evidence="6" id="KW-0812">Transmembrane</keyword>
<evidence type="ECO:0000256" key="1">
    <source>
        <dbReference type="ARBA" id="ARBA00004383"/>
    </source>
</evidence>
<dbReference type="GO" id="GO:0098797">
    <property type="term" value="C:plasma membrane protein complex"/>
    <property type="evidence" value="ECO:0007669"/>
    <property type="project" value="TreeGrafter"/>
</dbReference>
<dbReference type="AlphaFoldDB" id="A0A246WL43"/>
<dbReference type="SUPFAM" id="SSF74653">
    <property type="entry name" value="TolA/TonB C-terminal domain"/>
    <property type="match status" value="1"/>
</dbReference>
<protein>
    <recommendedName>
        <fullName evidence="11">TonB C-terminal domain-containing protein</fullName>
    </recommendedName>
</protein>
<reference evidence="12 13" key="1">
    <citation type="submission" date="2017-06" db="EMBL/GenBank/DDBJ databases">
        <title>Herbaspirillum phytohormonus sp. nov., isolated from the root nodule of Robinia pseudoacacia in lead-zinc mine.</title>
        <authorList>
            <person name="Fan M."/>
            <person name="Lin Y."/>
        </authorList>
    </citation>
    <scope>NUCLEOTIDE SEQUENCE [LARGE SCALE GENOMIC DNA]</scope>
    <source>
        <strain evidence="12 13">HZ10</strain>
    </source>
</reference>
<sequence>MRYAILTFAITFIASSAAAQAIPVCSKADETRWQAVTTREVAPTVFYPPQAREEEREGTTRVQFTIDKDGRVSSATILSTSGYRDLDTEAVRAIISKVYPPMVCGGIAQEHTTARSINFHLNPEPAPPAPPLGAAKRATINSILRKLPPNLLPTAYAVQLVDKIPRRLQMEYPSIPPEALKQIVEEVRLQLEAARKNTSEVSESLVQYFNRRYSESELILLEQLVNQPGGETLLKKLSALFQDQRAVVVRWNDSVVERSLSDALGRQKEQTSNAEWLERGK</sequence>
<keyword evidence="4" id="KW-1003">Cell membrane</keyword>
<evidence type="ECO:0000256" key="5">
    <source>
        <dbReference type="ARBA" id="ARBA00022519"/>
    </source>
</evidence>